<feature type="region of interest" description="Disordered" evidence="1">
    <location>
        <begin position="32"/>
        <end position="53"/>
    </location>
</feature>
<organism evidence="5 6">
    <name type="scientific">Parafannyhessea umbonata</name>
    <dbReference type="NCBI Taxonomy" id="604330"/>
    <lineage>
        <taxon>Bacteria</taxon>
        <taxon>Bacillati</taxon>
        <taxon>Actinomycetota</taxon>
        <taxon>Coriobacteriia</taxon>
        <taxon>Coriobacteriales</taxon>
        <taxon>Atopobiaceae</taxon>
        <taxon>Parafannyhessea</taxon>
    </lineage>
</organism>
<gene>
    <name evidence="5" type="ORF">SAMN04487824_10186</name>
</gene>
<evidence type="ECO:0000256" key="1">
    <source>
        <dbReference type="SAM" id="MobiDB-lite"/>
    </source>
</evidence>
<sequence length="1136" mass="124630">MVSIRKAGGAIVAGLMLTVSLGQVVAPTTAMASTSAQSQSASQSTGKAKLERTDAAYDGSSTPMISMIEGREFKLTAPVEGKSVSELDSLIRDGKVTLTLSRAKGQFSKKTYPKQWLGGQLSDWKTVATQDGAAEGGNGNTADEKVRKSRDFFYDVKLSAREVDGTPSVVASFKNRELYEGIDGIDVRSREFVRSSLYDYVGTYGLSCDIDGEKVASTKVDLRPYDAFATQEDIDAQLPKLAKQAKANGLYAEVRTFGTSAQGRPMRALFVAKQKSDLDDYQALKKRMEKDPASVQADLSAGKLRYKVPVVYSNVHADEIVASDAVMEFARDLAANKPIEYRRATSLTGEGKAELKTEMDHDRTVWSDLVKDDVTGIGYVRGDGGKGHGTNYDGADTDNASSDLSEEEFEKYYDSDTQTFDPSKSLDDVFFILVPSENVDARAVNVRTNGNGFDLNRDNTYQTQPETQAISGLITQWDPISLHEVHGYYQQYQVEPCSPTHDPNNEYDLFIDTALAQGEAFMGASIANNPTINSVQMPMRDYLKLQDDGTRFWEAPFDDMSTSYTPQYAMMHGTNAYTVEAPYGTADAVDALRYGFIGNADFVVQNKDRMFNNQLERFRRGVQNIDADAIRPYYVSQKDEKGAEADTFRPRDSKDVNGKTNDNFFPEYYVIPMDADQQNNRSAAAETVDFLIHNGVEVKETTKDVKVGDKTYPTGTMVVDMHQAKRNMANCALYPNLVIDDWAQYSLYSEPVTNFSEFRGFDMDTVRTAGAFAADALKDVRKAPAQKSDVQGKGEYAVIDNNGLDAVRAVNDLLEDGKSVGLVSEGKDEGDYVVAAEDLDDAAEDYVLDVTKVKSAPKAKRISGTIKAYVPKAYEKFQKDAAGNKVGMADYENRANTNGNWDDFALAKQMGFELTDDLDEATIIVGSQYPVNAKAVAAKVKSGTPYVAYTADALQFVKDYKLAGNISFTPSDGDWLGYDALGTVEFPKDDIITATYKNEGDYLMYGYGGGYIKKAPKGSKVLIKTTDDPLVEGFMPSDYIKEYQGKIQAVDYQRDGRNVALFANTLTNKAHQQDDYRYLTAAVYSKQLDGDFSASGARQGASPAVVVVGVLVVAGVAYLVVRNRKAKDAAGEKSED</sequence>
<feature type="domain" description="Peptidase M14" evidence="4">
    <location>
        <begin position="228"/>
        <end position="609"/>
    </location>
</feature>
<protein>
    <submittedName>
        <fullName evidence="5">Zinc carboxypeptidase</fullName>
    </submittedName>
</protein>
<keyword evidence="3" id="KW-0732">Signal</keyword>
<keyword evidence="6" id="KW-1185">Reference proteome</keyword>
<dbReference type="InterPro" id="IPR000834">
    <property type="entry name" value="Peptidase_M14"/>
</dbReference>
<keyword evidence="5" id="KW-0378">Hydrolase</keyword>
<keyword evidence="2" id="KW-0472">Membrane</keyword>
<feature type="transmembrane region" description="Helical" evidence="2">
    <location>
        <begin position="1101"/>
        <end position="1121"/>
    </location>
</feature>
<evidence type="ECO:0000256" key="3">
    <source>
        <dbReference type="SAM" id="SignalP"/>
    </source>
</evidence>
<evidence type="ECO:0000259" key="4">
    <source>
        <dbReference type="SMART" id="SM00631"/>
    </source>
</evidence>
<feature type="signal peptide" evidence="3">
    <location>
        <begin position="1"/>
        <end position="32"/>
    </location>
</feature>
<name>A0A1G6HQW7_9ACTN</name>
<keyword evidence="5" id="KW-0121">Carboxypeptidase</keyword>
<keyword evidence="2" id="KW-0812">Transmembrane</keyword>
<accession>A0A1G6HQW7</accession>
<proteinExistence type="predicted"/>
<evidence type="ECO:0000313" key="5">
    <source>
        <dbReference type="EMBL" id="SDB96669.1"/>
    </source>
</evidence>
<feature type="chain" id="PRO_5011608556" evidence="3">
    <location>
        <begin position="33"/>
        <end position="1136"/>
    </location>
</feature>
<dbReference type="Proteomes" id="UP000198528">
    <property type="component" value="Unassembled WGS sequence"/>
</dbReference>
<dbReference type="Gene3D" id="3.40.630.10">
    <property type="entry name" value="Zn peptidases"/>
    <property type="match status" value="1"/>
</dbReference>
<dbReference type="Pfam" id="PF00246">
    <property type="entry name" value="Peptidase_M14"/>
    <property type="match status" value="1"/>
</dbReference>
<dbReference type="SUPFAM" id="SSF53187">
    <property type="entry name" value="Zn-dependent exopeptidases"/>
    <property type="match status" value="2"/>
</dbReference>
<dbReference type="GO" id="GO:0006508">
    <property type="term" value="P:proteolysis"/>
    <property type="evidence" value="ECO:0007669"/>
    <property type="project" value="InterPro"/>
</dbReference>
<evidence type="ECO:0000313" key="6">
    <source>
        <dbReference type="Proteomes" id="UP000198528"/>
    </source>
</evidence>
<dbReference type="GO" id="GO:0004181">
    <property type="term" value="F:metallocarboxypeptidase activity"/>
    <property type="evidence" value="ECO:0007669"/>
    <property type="project" value="InterPro"/>
</dbReference>
<dbReference type="SMART" id="SM00631">
    <property type="entry name" value="Zn_pept"/>
    <property type="match status" value="1"/>
</dbReference>
<dbReference type="RefSeq" id="WP_090844236.1">
    <property type="nucleotide sequence ID" value="NZ_FMZL01000001.1"/>
</dbReference>
<keyword evidence="5" id="KW-0645">Protease</keyword>
<dbReference type="STRING" id="604330.SAMN04489857_0556"/>
<dbReference type="AlphaFoldDB" id="A0A1G6HQW7"/>
<evidence type="ECO:0000256" key="2">
    <source>
        <dbReference type="SAM" id="Phobius"/>
    </source>
</evidence>
<keyword evidence="2" id="KW-1133">Transmembrane helix</keyword>
<reference evidence="6" key="1">
    <citation type="submission" date="2016-10" db="EMBL/GenBank/DDBJ databases">
        <authorList>
            <person name="Varghese N."/>
            <person name="Submissions S."/>
        </authorList>
    </citation>
    <scope>NUCLEOTIDE SEQUENCE [LARGE SCALE GENOMIC DNA]</scope>
    <source>
        <strain evidence="6">DSM 22619</strain>
    </source>
</reference>
<dbReference type="CDD" id="cd06244">
    <property type="entry name" value="M14-like"/>
    <property type="match status" value="1"/>
</dbReference>
<dbReference type="EMBL" id="FMZL01000001">
    <property type="protein sequence ID" value="SDB96669.1"/>
    <property type="molecule type" value="Genomic_DNA"/>
</dbReference>
<feature type="compositionally biased region" description="Low complexity" evidence="1">
    <location>
        <begin position="32"/>
        <end position="45"/>
    </location>
</feature>
<dbReference type="GO" id="GO:0008270">
    <property type="term" value="F:zinc ion binding"/>
    <property type="evidence" value="ECO:0007669"/>
    <property type="project" value="InterPro"/>
</dbReference>